<dbReference type="AlphaFoldDB" id="A0A926D0W9"/>
<keyword evidence="2" id="KW-1185">Reference proteome</keyword>
<protein>
    <submittedName>
        <fullName evidence="1">Uncharacterized protein</fullName>
    </submittedName>
</protein>
<proteinExistence type="predicted"/>
<accession>A0A926D0W9</accession>
<reference evidence="1" key="1">
    <citation type="submission" date="2020-08" db="EMBL/GenBank/DDBJ databases">
        <title>Genome public.</title>
        <authorList>
            <person name="Liu C."/>
            <person name="Sun Q."/>
        </authorList>
    </citation>
    <scope>NUCLEOTIDE SEQUENCE</scope>
    <source>
        <strain evidence="1">NSJ-44</strain>
    </source>
</reference>
<gene>
    <name evidence="1" type="ORF">H8699_09785</name>
</gene>
<comment type="caution">
    <text evidence="1">The sequence shown here is derived from an EMBL/GenBank/DDBJ whole genome shotgun (WGS) entry which is preliminary data.</text>
</comment>
<organism evidence="1 2">
    <name type="scientific">Luoshenia tenuis</name>
    <dbReference type="NCBI Taxonomy" id="2763654"/>
    <lineage>
        <taxon>Bacteria</taxon>
        <taxon>Bacillati</taxon>
        <taxon>Bacillota</taxon>
        <taxon>Clostridia</taxon>
        <taxon>Christensenellales</taxon>
        <taxon>Christensenellaceae</taxon>
        <taxon>Luoshenia</taxon>
    </lineage>
</organism>
<dbReference type="RefSeq" id="WP_249285537.1">
    <property type="nucleotide sequence ID" value="NZ_JACRSO010000004.1"/>
</dbReference>
<dbReference type="Proteomes" id="UP000654279">
    <property type="component" value="Unassembled WGS sequence"/>
</dbReference>
<dbReference type="EMBL" id="JACRSO010000004">
    <property type="protein sequence ID" value="MBC8529718.1"/>
    <property type="molecule type" value="Genomic_DNA"/>
</dbReference>
<name>A0A926D0W9_9FIRM</name>
<sequence length="62" mass="6888">MKLCPSCRTALKIGKSYTRVEGDQSSETPTRVYLCQELYCRNPACPQAKGGQAVETVEHRVV</sequence>
<evidence type="ECO:0000313" key="2">
    <source>
        <dbReference type="Proteomes" id="UP000654279"/>
    </source>
</evidence>
<evidence type="ECO:0000313" key="1">
    <source>
        <dbReference type="EMBL" id="MBC8529718.1"/>
    </source>
</evidence>